<feature type="transmembrane region" description="Helical" evidence="1">
    <location>
        <begin position="203"/>
        <end position="220"/>
    </location>
</feature>
<accession>A0ABR8D3S4</accession>
<proteinExistence type="predicted"/>
<dbReference type="EMBL" id="JACJSG010000008">
    <property type="protein sequence ID" value="MBD2500408.1"/>
    <property type="molecule type" value="Genomic_DNA"/>
</dbReference>
<dbReference type="InterPro" id="IPR004676">
    <property type="entry name" value="Cd-R_transporter"/>
</dbReference>
<keyword evidence="1" id="KW-0472">Membrane</keyword>
<evidence type="ECO:0000313" key="2">
    <source>
        <dbReference type="EMBL" id="MBD2500408.1"/>
    </source>
</evidence>
<protein>
    <submittedName>
        <fullName evidence="2">Cadmium resistance transporter</fullName>
    </submittedName>
</protein>
<evidence type="ECO:0000256" key="1">
    <source>
        <dbReference type="SAM" id="Phobius"/>
    </source>
</evidence>
<sequence>MNELFTAFSTGIVAFIATNIDDILILLLFFSQVNANFRPWQIVAGQYLGFTALILLSLPGFFGGIILPPRWIGLLGLLPIIIGISTLVNREVTTEELQPDITTSKPATFAELLTPQAYGVAAITVANGSDNVSVYLPLFANSNVISFFVIINSFFILLGIWCYVAYKLTYQRTIANILTRYGSQIIPFILIGLGTYIILKSQALSLIKLMGTYLCLAVFLKKSEFSNEVEEKSNK</sequence>
<feature type="transmembrane region" description="Helical" evidence="1">
    <location>
        <begin position="71"/>
        <end position="88"/>
    </location>
</feature>
<evidence type="ECO:0000313" key="3">
    <source>
        <dbReference type="Proteomes" id="UP000661112"/>
    </source>
</evidence>
<dbReference type="Proteomes" id="UP000661112">
    <property type="component" value="Unassembled WGS sequence"/>
</dbReference>
<name>A0ABR8D3S4_9NOST</name>
<comment type="caution">
    <text evidence="2">The sequence shown here is derived from an EMBL/GenBank/DDBJ whole genome shotgun (WGS) entry which is preliminary data.</text>
</comment>
<feature type="transmembrane region" description="Helical" evidence="1">
    <location>
        <begin position="42"/>
        <end position="64"/>
    </location>
</feature>
<keyword evidence="1" id="KW-1133">Transmembrane helix</keyword>
<keyword evidence="3" id="KW-1185">Reference proteome</keyword>
<organism evidence="2 3">
    <name type="scientific">Anabaena azotica FACHB-119</name>
    <dbReference type="NCBI Taxonomy" id="947527"/>
    <lineage>
        <taxon>Bacteria</taxon>
        <taxon>Bacillati</taxon>
        <taxon>Cyanobacteriota</taxon>
        <taxon>Cyanophyceae</taxon>
        <taxon>Nostocales</taxon>
        <taxon>Nostocaceae</taxon>
        <taxon>Anabaena</taxon>
        <taxon>Anabaena azotica</taxon>
    </lineage>
</organism>
<feature type="transmembrane region" description="Helical" evidence="1">
    <location>
        <begin position="178"/>
        <end position="197"/>
    </location>
</feature>
<dbReference type="Pfam" id="PF03596">
    <property type="entry name" value="Cad"/>
    <property type="match status" value="1"/>
</dbReference>
<gene>
    <name evidence="2" type="ORF">H6G83_07205</name>
</gene>
<feature type="transmembrane region" description="Helical" evidence="1">
    <location>
        <begin position="144"/>
        <end position="166"/>
    </location>
</feature>
<keyword evidence="1" id="KW-0812">Transmembrane</keyword>
<feature type="transmembrane region" description="Helical" evidence="1">
    <location>
        <begin position="12"/>
        <end position="30"/>
    </location>
</feature>
<reference evidence="2 3" key="1">
    <citation type="journal article" date="2020" name="ISME J.">
        <title>Comparative genomics reveals insights into cyanobacterial evolution and habitat adaptation.</title>
        <authorList>
            <person name="Chen M.Y."/>
            <person name="Teng W.K."/>
            <person name="Zhao L."/>
            <person name="Hu C.X."/>
            <person name="Zhou Y.K."/>
            <person name="Han B.P."/>
            <person name="Song L.R."/>
            <person name="Shu W.S."/>
        </authorList>
    </citation>
    <scope>NUCLEOTIDE SEQUENCE [LARGE SCALE GENOMIC DNA]</scope>
    <source>
        <strain evidence="2 3">FACHB-119</strain>
    </source>
</reference>
<dbReference type="RefSeq" id="WP_190469143.1">
    <property type="nucleotide sequence ID" value="NZ_JACJSG010000008.1"/>
</dbReference>